<feature type="domain" description="DUF7743" evidence="1">
    <location>
        <begin position="339"/>
        <end position="431"/>
    </location>
</feature>
<dbReference type="Pfam" id="PF24893">
    <property type="entry name" value="DUF7743"/>
    <property type="match status" value="1"/>
</dbReference>
<accession>A0A8J4PVW7</accession>
<dbReference type="EMBL" id="AJWJ01000135">
    <property type="protein sequence ID" value="KAF2074677.1"/>
    <property type="molecule type" value="Genomic_DNA"/>
</dbReference>
<sequence length="448" mass="49816">MNFGKYTYYQNIPLQMDPNGVLSLEVTLSLVGIAGIYSTHCLKVPSALEFELMSSITVKPKAETSVFFKSNLPLDDINIIPSLMILEATGAYHVALKQDPVDRNILEMVLTLKLEESTPISVTLDIANGISKNYNLLPSLSYWVPGTIFTNPGPGTLLGQGDYFRPVIRLQAPGLKNIAALSTHPLISYQPYDNQFIMYPANTYYDQAQIISPYSGSASLGYSYTMNRDGSMLSMGAKTNVIRTDPRNPALSHLYVIVQFSRFWNPKINLSFYFDFYSKPNFIHPLYGLVLSDGDGNFRYELMVRLPPYRTTYSVTFSTDYNGPLSTTFSVTPPTIAVTPDSIPPIVEDFKVKSLNNGKGQGVVTLRISDNYSGFARLQYGIGPLFTIDSTDLISGSFLDGYYQKVISLSDLYPVSFTICDRAGSIMTQSSVYNPKGLEIEFQVNYLV</sequence>
<evidence type="ECO:0000259" key="1">
    <source>
        <dbReference type="Pfam" id="PF24893"/>
    </source>
</evidence>
<evidence type="ECO:0000313" key="3">
    <source>
        <dbReference type="Proteomes" id="UP000695562"/>
    </source>
</evidence>
<reference evidence="2" key="1">
    <citation type="submission" date="2020-01" db="EMBL/GenBank/DDBJ databases">
        <title>Development of genomics and gene disruption for Polysphondylium violaceum indicates a role for the polyketide synthase stlB in stalk morphogenesis.</title>
        <authorList>
            <person name="Narita B."/>
            <person name="Kawabe Y."/>
            <person name="Kin K."/>
            <person name="Saito T."/>
            <person name="Gibbs R."/>
            <person name="Kuspa A."/>
            <person name="Muzny D."/>
            <person name="Queller D."/>
            <person name="Richards S."/>
            <person name="Strassman J."/>
            <person name="Sucgang R."/>
            <person name="Worley K."/>
            <person name="Schaap P."/>
        </authorList>
    </citation>
    <scope>NUCLEOTIDE SEQUENCE</scope>
    <source>
        <strain evidence="2">QSvi11</strain>
    </source>
</reference>
<dbReference type="Proteomes" id="UP000695562">
    <property type="component" value="Unassembled WGS sequence"/>
</dbReference>
<keyword evidence="3" id="KW-1185">Reference proteome</keyword>
<proteinExistence type="predicted"/>
<evidence type="ECO:0000313" key="2">
    <source>
        <dbReference type="EMBL" id="KAF2074677.1"/>
    </source>
</evidence>
<name>A0A8J4PVW7_9MYCE</name>
<comment type="caution">
    <text evidence="2">The sequence shown here is derived from an EMBL/GenBank/DDBJ whole genome shotgun (WGS) entry which is preliminary data.</text>
</comment>
<protein>
    <recommendedName>
        <fullName evidence="1">DUF7743 domain-containing protein</fullName>
    </recommendedName>
</protein>
<organism evidence="2 3">
    <name type="scientific">Polysphondylium violaceum</name>
    <dbReference type="NCBI Taxonomy" id="133409"/>
    <lineage>
        <taxon>Eukaryota</taxon>
        <taxon>Amoebozoa</taxon>
        <taxon>Evosea</taxon>
        <taxon>Eumycetozoa</taxon>
        <taxon>Dictyostelia</taxon>
        <taxon>Dictyosteliales</taxon>
        <taxon>Dictyosteliaceae</taxon>
        <taxon>Polysphondylium</taxon>
    </lineage>
</organism>
<dbReference type="AlphaFoldDB" id="A0A8J4PVW7"/>
<dbReference type="InterPro" id="IPR056645">
    <property type="entry name" value="DUF7743"/>
</dbReference>
<gene>
    <name evidence="2" type="ORF">CYY_004027</name>
</gene>